<feature type="transmembrane region" description="Helical" evidence="9">
    <location>
        <begin position="122"/>
        <end position="141"/>
    </location>
</feature>
<dbReference type="GO" id="GO:0055036">
    <property type="term" value="C:virion membrane"/>
    <property type="evidence" value="ECO:0007669"/>
    <property type="project" value="UniProtKB-SubCell"/>
</dbReference>
<keyword evidence="5" id="KW-0261">Viral envelope protein</keyword>
<keyword evidence="2" id="KW-0597">Phosphoprotein</keyword>
<evidence type="ECO:0000313" key="10">
    <source>
        <dbReference type="EMBL" id="CCD83289.1"/>
    </source>
</evidence>
<organism evidence="10 11">
    <name type="scientific">Squirrelpox virus</name>
    <dbReference type="NCBI Taxonomy" id="240426"/>
    <lineage>
        <taxon>Viruses</taxon>
        <taxon>Varidnaviria</taxon>
        <taxon>Bamfordvirae</taxon>
        <taxon>Nucleocytoviricota</taxon>
        <taxon>Pokkesviricetes</taxon>
        <taxon>Chitovirales</taxon>
        <taxon>Poxviridae</taxon>
        <taxon>Chordopoxvirinae</taxon>
        <taxon>Sciuripoxvirus</taxon>
        <taxon>Sciuripoxvirus squirrelpox</taxon>
    </lineage>
</organism>
<evidence type="ECO:0000256" key="6">
    <source>
        <dbReference type="ARBA" id="ARBA00022989"/>
    </source>
</evidence>
<evidence type="ECO:0000256" key="5">
    <source>
        <dbReference type="ARBA" id="ARBA00022879"/>
    </source>
</evidence>
<dbReference type="KEGG" id="vg:18158454"/>
<dbReference type="GeneID" id="18158454"/>
<keyword evidence="11" id="KW-1185">Reference proteome</keyword>
<accession>U3UBK5</accession>
<keyword evidence="7 9" id="KW-0472">Membrane</keyword>
<dbReference type="OrthoDB" id="12819at10239"/>
<reference evidence="10 11" key="2">
    <citation type="submission" date="2013-10" db="EMBL/GenBank/DDBJ databases">
        <title>The genome of epidemic Squirrel Poxvirus reveals novel virulence genes.</title>
        <authorList>
            <person name="Darby A.C."/>
            <person name="McInnes C.J."/>
            <person name="Kjaer K.H."/>
            <person name="Wood A.R."/>
            <person name="Hughes M."/>
            <person name="Martensen P.M."/>
            <person name="Radford A.D."/>
            <person name="Hall N."/>
            <person name="Chantrey J."/>
        </authorList>
    </citation>
    <scope>NUCLEOTIDE SEQUENCE [LARGE SCALE GENOMIC DNA]</scope>
    <source>
        <strain evidence="10">Red squirrel UK</strain>
    </source>
</reference>
<dbReference type="GO" id="GO:0019031">
    <property type="term" value="C:viral envelope"/>
    <property type="evidence" value="ECO:0007669"/>
    <property type="project" value="UniProtKB-KW"/>
</dbReference>
<dbReference type="Proteomes" id="UP000144311">
    <property type="component" value="Segment"/>
</dbReference>
<dbReference type="EMBL" id="HE601899">
    <property type="protein sequence ID" value="CCD83289.1"/>
    <property type="molecule type" value="Genomic_DNA"/>
</dbReference>
<dbReference type="Pfam" id="PF05313">
    <property type="entry name" value="Pox_P21"/>
    <property type="match status" value="1"/>
</dbReference>
<proteinExistence type="predicted"/>
<keyword evidence="4" id="KW-0946">Virion</keyword>
<dbReference type="GO" id="GO:0016020">
    <property type="term" value="C:membrane"/>
    <property type="evidence" value="ECO:0007669"/>
    <property type="project" value="InterPro"/>
</dbReference>
<feature type="transmembrane region" description="Helical" evidence="9">
    <location>
        <begin position="147"/>
        <end position="172"/>
    </location>
</feature>
<comment type="subcellular location">
    <subcellularLocation>
        <location evidence="1">Virion membrane</location>
        <topology evidence="1">Multi-pass membrane protein</topology>
    </subcellularLocation>
</comment>
<evidence type="ECO:0000256" key="2">
    <source>
        <dbReference type="ARBA" id="ARBA00022553"/>
    </source>
</evidence>
<keyword evidence="6 9" id="KW-1133">Transmembrane helix</keyword>
<name>U3UBK5_9POXV</name>
<evidence type="ECO:0000256" key="9">
    <source>
        <dbReference type="SAM" id="Phobius"/>
    </source>
</evidence>
<evidence type="ECO:0000256" key="3">
    <source>
        <dbReference type="ARBA" id="ARBA00022692"/>
    </source>
</evidence>
<keyword evidence="3 9" id="KW-0812">Transmembrane</keyword>
<feature type="transmembrane region" description="Helical" evidence="9">
    <location>
        <begin position="87"/>
        <end position="110"/>
    </location>
</feature>
<dbReference type="RefSeq" id="YP_008658531.1">
    <property type="nucleotide sequence ID" value="NC_022563.1"/>
</dbReference>
<evidence type="ECO:0000256" key="4">
    <source>
        <dbReference type="ARBA" id="ARBA00022844"/>
    </source>
</evidence>
<evidence type="ECO:0000256" key="8">
    <source>
        <dbReference type="ARBA" id="ARBA00023157"/>
    </source>
</evidence>
<dbReference type="InterPro" id="IPR007977">
    <property type="entry name" value="Poxvirus_OPG144"/>
</dbReference>
<evidence type="ECO:0000256" key="7">
    <source>
        <dbReference type="ARBA" id="ARBA00023136"/>
    </source>
</evidence>
<gene>
    <name evidence="10" type="primary">A17L</name>
    <name evidence="10" type="ORF">SQPV_1060</name>
</gene>
<protein>
    <submittedName>
        <fullName evidence="10">IMV membrane protein</fullName>
    </submittedName>
</protein>
<keyword evidence="8" id="KW-1015">Disulfide bond</keyword>
<reference evidence="10 11" key="1">
    <citation type="submission" date="2011-10" db="EMBL/GenBank/DDBJ databases">
        <authorList>
            <person name="Darby A."/>
        </authorList>
    </citation>
    <scope>NUCLEOTIDE SEQUENCE [LARGE SCALE GENOMIC DNA]</scope>
    <source>
        <strain evidence="10">Red squirrel UK</strain>
    </source>
</reference>
<evidence type="ECO:0000256" key="1">
    <source>
        <dbReference type="ARBA" id="ARBA00004385"/>
    </source>
</evidence>
<evidence type="ECO:0000313" key="11">
    <source>
        <dbReference type="Proteomes" id="UP000144311"/>
    </source>
</evidence>
<sequence>MSYLSYYSILDDFDGGAGVLEDELYTPDEKEAFLPKNPGGNVLADAPYGAVSSMNDFGRALLAHMDIRTLLGLVLFVLALSSSPVTALFMVAAASLLLPLPSLVLAYCMAMQLTHTNAANTVSMAIVCSLVALITIVMNHLNVPPYVLIVAYVVLGTLFGVYSLKLAGMTVAGAPKTRMYRGSAYDSGRFKASFSDTNSK</sequence>